<dbReference type="eggNOG" id="COG5285">
    <property type="taxonomic scope" value="Bacteria"/>
</dbReference>
<dbReference type="RefSeq" id="WP_012112082.1">
    <property type="nucleotide sequence ID" value="NC_009719.1"/>
</dbReference>
<proteinExistence type="predicted"/>
<keyword evidence="3" id="KW-0560">Oxidoreductase</keyword>
<dbReference type="HOGENOM" id="CLU_047725_1_0_5"/>
<dbReference type="GO" id="GO:0005506">
    <property type="term" value="F:iron ion binding"/>
    <property type="evidence" value="ECO:0007669"/>
    <property type="project" value="UniProtKB-ARBA"/>
</dbReference>
<evidence type="ECO:0000256" key="2">
    <source>
        <dbReference type="ARBA" id="ARBA00023004"/>
    </source>
</evidence>
<dbReference type="InterPro" id="IPR008775">
    <property type="entry name" value="Phytyl_CoA_dOase-like"/>
</dbReference>
<keyword evidence="4" id="KW-1185">Reference proteome</keyword>
<dbReference type="KEGG" id="pla:Plav_3154"/>
<organism evidence="3 4">
    <name type="scientific">Parvibaculum lavamentivorans (strain DS-1 / DSM 13023 / NCIMB 13966)</name>
    <dbReference type="NCBI Taxonomy" id="402881"/>
    <lineage>
        <taxon>Bacteria</taxon>
        <taxon>Pseudomonadati</taxon>
        <taxon>Pseudomonadota</taxon>
        <taxon>Alphaproteobacteria</taxon>
        <taxon>Hyphomicrobiales</taxon>
        <taxon>Parvibaculaceae</taxon>
        <taxon>Parvibaculum</taxon>
    </lineage>
</organism>
<dbReference type="AlphaFoldDB" id="A7HXX7"/>
<keyword evidence="1" id="KW-0479">Metal-binding</keyword>
<dbReference type="Proteomes" id="UP000006377">
    <property type="component" value="Chromosome"/>
</dbReference>
<dbReference type="STRING" id="402881.Plav_3154"/>
<protein>
    <submittedName>
        <fullName evidence="3">Phytanoyl-CoA dioxygenase</fullName>
    </submittedName>
</protein>
<evidence type="ECO:0000256" key="1">
    <source>
        <dbReference type="ARBA" id="ARBA00022723"/>
    </source>
</evidence>
<evidence type="ECO:0000313" key="3">
    <source>
        <dbReference type="EMBL" id="ABS64760.1"/>
    </source>
</evidence>
<evidence type="ECO:0000313" key="4">
    <source>
        <dbReference type="Proteomes" id="UP000006377"/>
    </source>
</evidence>
<dbReference type="EMBL" id="CP000774">
    <property type="protein sequence ID" value="ABS64760.1"/>
    <property type="molecule type" value="Genomic_DNA"/>
</dbReference>
<dbReference type="Gene3D" id="2.60.120.620">
    <property type="entry name" value="q2cbj1_9rhob like domain"/>
    <property type="match status" value="1"/>
</dbReference>
<dbReference type="SUPFAM" id="SSF51197">
    <property type="entry name" value="Clavaminate synthase-like"/>
    <property type="match status" value="1"/>
</dbReference>
<gene>
    <name evidence="3" type="ordered locus">Plav_3154</name>
</gene>
<dbReference type="PANTHER" id="PTHR20883">
    <property type="entry name" value="PHYTANOYL-COA DIOXYGENASE DOMAIN CONTAINING 1"/>
    <property type="match status" value="1"/>
</dbReference>
<dbReference type="Pfam" id="PF05721">
    <property type="entry name" value="PhyH"/>
    <property type="match status" value="1"/>
</dbReference>
<keyword evidence="3" id="KW-0223">Dioxygenase</keyword>
<name>A7HXX7_PARL1</name>
<dbReference type="PANTHER" id="PTHR20883:SF15">
    <property type="entry name" value="PHYTANOYL-COA DIOXYGENASE DOMAIN-CONTAINING PROTEIN 1"/>
    <property type="match status" value="1"/>
</dbReference>
<dbReference type="OrthoDB" id="9796766at2"/>
<dbReference type="GO" id="GO:0016706">
    <property type="term" value="F:2-oxoglutarate-dependent dioxygenase activity"/>
    <property type="evidence" value="ECO:0007669"/>
    <property type="project" value="UniProtKB-ARBA"/>
</dbReference>
<reference evidence="3 4" key="1">
    <citation type="journal article" date="2011" name="Stand. Genomic Sci.">
        <title>Complete genome sequence of Parvibaculum lavamentivorans type strain (DS-1(T)).</title>
        <authorList>
            <person name="Schleheck D."/>
            <person name="Weiss M."/>
            <person name="Pitluck S."/>
            <person name="Bruce D."/>
            <person name="Land M.L."/>
            <person name="Han S."/>
            <person name="Saunders E."/>
            <person name="Tapia R."/>
            <person name="Detter C."/>
            <person name="Brettin T."/>
            <person name="Han J."/>
            <person name="Woyke T."/>
            <person name="Goodwin L."/>
            <person name="Pennacchio L."/>
            <person name="Nolan M."/>
            <person name="Cook A.M."/>
            <person name="Kjelleberg S."/>
            <person name="Thomas T."/>
        </authorList>
    </citation>
    <scope>NUCLEOTIDE SEQUENCE [LARGE SCALE GENOMIC DNA]</scope>
    <source>
        <strain evidence="4">DS-1 / DSM 13023 / NCIMB 13966</strain>
    </source>
</reference>
<sequence length="302" mass="32848">MPKLQMLPAGASTDEILDVLKRDGALILTGVLSRQELDQVLAETMPYIDATPNGADDFVGHKTTRTGALVARSAKCRDLVSHPMIVKAAETFLKPFCERIQLHLTQVIRIRPGQTAQAIHRDRWAWGTHLKNVEPQFNTIWAISDFTKENGATQVCPGSLGWPDDYQPTEDQIGYAEMPAGSVLVYSGGVFHGGGANVSNGDRIGINITYTLGWLRQEENQYLSCPPEIARTLPRELQALIGYSMGGYALGYYSPPGAPGEGPESVPPEYALGHTETAISTLGSADLLESIRDEIRGEKQTA</sequence>
<keyword evidence="2" id="KW-0408">Iron</keyword>
<accession>A7HXX7</accession>